<feature type="transmembrane region" description="Helical" evidence="1">
    <location>
        <begin position="44"/>
        <end position="62"/>
    </location>
</feature>
<name>A0A9Q3XD05_9SPHN</name>
<dbReference type="EMBL" id="JAHVKP010000001">
    <property type="protein sequence ID" value="MBY6218557.1"/>
    <property type="molecule type" value="Genomic_DNA"/>
</dbReference>
<keyword evidence="1" id="KW-1133">Transmembrane helix</keyword>
<sequence>MAEPDPAVSRFYIIQLLRLGGAILVVAAILILTDTIDAPDIVGYALLAVGLADFFLMPTFLARKWSSREK</sequence>
<dbReference type="RefSeq" id="WP_221429184.1">
    <property type="nucleotide sequence ID" value="NZ_JAHVJJ010000001.1"/>
</dbReference>
<organism evidence="2 3">
    <name type="scientific">Qipengyuania aquimaris</name>
    <dbReference type="NCBI Taxonomy" id="255984"/>
    <lineage>
        <taxon>Bacteria</taxon>
        <taxon>Pseudomonadati</taxon>
        <taxon>Pseudomonadota</taxon>
        <taxon>Alphaproteobacteria</taxon>
        <taxon>Sphingomonadales</taxon>
        <taxon>Erythrobacteraceae</taxon>
        <taxon>Qipengyuania</taxon>
    </lineage>
</organism>
<dbReference type="Proteomes" id="UP000824927">
    <property type="component" value="Unassembled WGS sequence"/>
</dbReference>
<keyword evidence="1" id="KW-0812">Transmembrane</keyword>
<evidence type="ECO:0000313" key="2">
    <source>
        <dbReference type="EMBL" id="MBY6218557.1"/>
    </source>
</evidence>
<feature type="transmembrane region" description="Helical" evidence="1">
    <location>
        <begin position="12"/>
        <end position="32"/>
    </location>
</feature>
<protein>
    <submittedName>
        <fullName evidence="2">Uncharacterized protein</fullName>
    </submittedName>
</protein>
<accession>A0A9Q3XD05</accession>
<evidence type="ECO:0000313" key="3">
    <source>
        <dbReference type="Proteomes" id="UP000824927"/>
    </source>
</evidence>
<dbReference type="AlphaFoldDB" id="A0A9Q3XD05"/>
<keyword evidence="1" id="KW-0472">Membrane</keyword>
<proteinExistence type="predicted"/>
<evidence type="ECO:0000256" key="1">
    <source>
        <dbReference type="SAM" id="Phobius"/>
    </source>
</evidence>
<gene>
    <name evidence="2" type="ORF">KUV31_09405</name>
</gene>
<reference evidence="2" key="1">
    <citation type="submission" date="2021-06" db="EMBL/GenBank/DDBJ databases">
        <title>50 bacteria genomes isolated from Dapeng, Shenzhen, China.</title>
        <authorList>
            <person name="Zheng W."/>
            <person name="Yu S."/>
            <person name="Huang Y."/>
        </authorList>
    </citation>
    <scope>NUCLEOTIDE SEQUENCE</scope>
    <source>
        <strain evidence="2">DP4N28-2</strain>
    </source>
</reference>
<comment type="caution">
    <text evidence="2">The sequence shown here is derived from an EMBL/GenBank/DDBJ whole genome shotgun (WGS) entry which is preliminary data.</text>
</comment>